<name>A0AAU9JF82_9CILI</name>
<dbReference type="InterPro" id="IPR016024">
    <property type="entry name" value="ARM-type_fold"/>
</dbReference>
<dbReference type="Proteomes" id="UP001162131">
    <property type="component" value="Unassembled WGS sequence"/>
</dbReference>
<sequence length="1048" mass="118919">MNQDLVFKVADLLNKTFTVTNKSQRLSIEEELETISQDQENYLQALIGILSASSPDINPQIKNSAAIQINRFIKNIDMNSTPTQTILCYVHSLFTTLTSPILDMQLRASLGYALAPIFIEASDEILSSIFPYIFVSLDGDIPAILGSLRIIRSIFNGETQNASLTSHFKYVSEKLIEIAKNIVEKLRAGEIDMDLAHILSEICGCFNTMLEHFEVVNRRFLGDVKDMANLAEIFAEIIGFVIIDNPIGDNCLIYVTDLPFHIKINNSKNQLLQGLNLLLLYLSENKNNDFDNAPLMGLDMPDSPFIAMLQQLIEKLTVTLHLIISQPNYEDLLQKSYVSDYFIEILLILFKLSSEKRFSWLFLQSFKGIIIEICFPLIKAFGEDYVNINSDPEEFANASIEICERQGTDTFKTCASQLLLAISENVDGALSFIMTFTIQTIMLALARTPVDSYVGISEYKNTKIFLISEEQRIEVLLLALCVLSDNILARKDLIGMLEQFLSTHTKSLLDTSSIIIHHRICMIIQYFGLYLFNELPDSFSHFIQIILSFSDPQATNQAVSLQASSALYSIIQADRHFIRLHSLIYSVVSSLVSIIPQQRSNNFFEVLYQITSQSFEAIKPYFSVLIPHLVNKIQSELQILSTSESTKKKKKTNLIISKCWNIIRFIAESENITVEETIDLEQKLIPLFEYLKNPYDIEFDDDIVLFEIALIKKSLQISEVCWILFSHIKLIQEKNDNTFIQIFPLLSCYIYYGKEVLAKNTQALQVIAEMCSKCLVAKYKKRTSEAINSEAALIYQQMLHTFPGLIDGLIPQILSVTIDRMTSNVKHDFFMIRLLNVILASFSYNCQLSMSILSQTHCDDGENCLNFILQKITINSRNFSHAYDKKVAVIGLVSLISQPTFPEQVSNMLTVIFQVIIDILNPDAQLNKIKKGKEKNNLEVVKTTKSTTISIKGISKKKAISEEEQANMALKALLTPMDEVDECTYFKNMMKTLQASNVEAIKYLVGSLNVIQAEILQKIIMSKRVQLNNFNDTEVRRIVKAKSKHSNN</sequence>
<dbReference type="Pfam" id="PF25758">
    <property type="entry name" value="TPR_IPO11"/>
    <property type="match status" value="1"/>
</dbReference>
<evidence type="ECO:0000313" key="3">
    <source>
        <dbReference type="Proteomes" id="UP001162131"/>
    </source>
</evidence>
<evidence type="ECO:0000313" key="2">
    <source>
        <dbReference type="EMBL" id="CAG9324306.1"/>
    </source>
</evidence>
<protein>
    <recommendedName>
        <fullName evidence="1">Importin-7/11-like TPR repeats domain-containing protein</fullName>
    </recommendedName>
</protein>
<dbReference type="SUPFAM" id="SSF48371">
    <property type="entry name" value="ARM repeat"/>
    <property type="match status" value="1"/>
</dbReference>
<dbReference type="AlphaFoldDB" id="A0AAU9JF82"/>
<reference evidence="2" key="1">
    <citation type="submission" date="2021-09" db="EMBL/GenBank/DDBJ databases">
        <authorList>
            <consortium name="AG Swart"/>
            <person name="Singh M."/>
            <person name="Singh A."/>
            <person name="Seah K."/>
            <person name="Emmerich C."/>
        </authorList>
    </citation>
    <scope>NUCLEOTIDE SEQUENCE</scope>
    <source>
        <strain evidence="2">ATCC30299</strain>
    </source>
</reference>
<evidence type="ECO:0000259" key="1">
    <source>
        <dbReference type="Pfam" id="PF25758"/>
    </source>
</evidence>
<dbReference type="InterPro" id="IPR058669">
    <property type="entry name" value="TPR_IPO7/11-like"/>
</dbReference>
<feature type="domain" description="Importin-7/11-like TPR repeats" evidence="1">
    <location>
        <begin position="724"/>
        <end position="987"/>
    </location>
</feature>
<gene>
    <name evidence="2" type="ORF">BSTOLATCC_MIC36100</name>
</gene>
<organism evidence="2 3">
    <name type="scientific">Blepharisma stoltei</name>
    <dbReference type="NCBI Taxonomy" id="1481888"/>
    <lineage>
        <taxon>Eukaryota</taxon>
        <taxon>Sar</taxon>
        <taxon>Alveolata</taxon>
        <taxon>Ciliophora</taxon>
        <taxon>Postciliodesmatophora</taxon>
        <taxon>Heterotrichea</taxon>
        <taxon>Heterotrichida</taxon>
        <taxon>Blepharismidae</taxon>
        <taxon>Blepharisma</taxon>
    </lineage>
</organism>
<proteinExistence type="predicted"/>
<comment type="caution">
    <text evidence="2">The sequence shown here is derived from an EMBL/GenBank/DDBJ whole genome shotgun (WGS) entry which is preliminary data.</text>
</comment>
<keyword evidence="3" id="KW-1185">Reference proteome</keyword>
<dbReference type="EMBL" id="CAJZBQ010000036">
    <property type="protein sequence ID" value="CAG9324306.1"/>
    <property type="molecule type" value="Genomic_DNA"/>
</dbReference>
<accession>A0AAU9JF82</accession>